<dbReference type="Gene3D" id="2.60.40.150">
    <property type="entry name" value="C2 domain"/>
    <property type="match status" value="2"/>
</dbReference>
<keyword evidence="8" id="KW-1185">Reference proteome</keyword>
<organism evidence="7 8">
    <name type="scientific">Apolygus lucorum</name>
    <name type="common">Small green plant bug</name>
    <name type="synonym">Lygocoris lucorum</name>
    <dbReference type="NCBI Taxonomy" id="248454"/>
    <lineage>
        <taxon>Eukaryota</taxon>
        <taxon>Metazoa</taxon>
        <taxon>Ecdysozoa</taxon>
        <taxon>Arthropoda</taxon>
        <taxon>Hexapoda</taxon>
        <taxon>Insecta</taxon>
        <taxon>Pterygota</taxon>
        <taxon>Neoptera</taxon>
        <taxon>Paraneoptera</taxon>
        <taxon>Hemiptera</taxon>
        <taxon>Heteroptera</taxon>
        <taxon>Panheteroptera</taxon>
        <taxon>Cimicomorpha</taxon>
        <taxon>Miridae</taxon>
        <taxon>Mirini</taxon>
        <taxon>Apolygus</taxon>
    </lineage>
</organism>
<dbReference type="CDD" id="cd04009">
    <property type="entry name" value="C2B_Munc13-like"/>
    <property type="match status" value="1"/>
</dbReference>
<dbReference type="AlphaFoldDB" id="A0A6A4KLY5"/>
<dbReference type="InterPro" id="IPR014770">
    <property type="entry name" value="Munc13_1"/>
</dbReference>
<dbReference type="EMBL" id="WIXP02000001">
    <property type="protein sequence ID" value="KAF6216381.1"/>
    <property type="molecule type" value="Genomic_DNA"/>
</dbReference>
<keyword evidence="4" id="KW-0268">Exocytosis</keyword>
<dbReference type="InterPro" id="IPR035892">
    <property type="entry name" value="C2_domain_sf"/>
</dbReference>
<reference evidence="7" key="1">
    <citation type="journal article" date="2021" name="Mol. Ecol. Resour.">
        <title>Apolygus lucorum genome provides insights into omnivorousness and mesophyll feeding.</title>
        <authorList>
            <person name="Liu Y."/>
            <person name="Liu H."/>
            <person name="Wang H."/>
            <person name="Huang T."/>
            <person name="Liu B."/>
            <person name="Yang B."/>
            <person name="Yin L."/>
            <person name="Li B."/>
            <person name="Zhang Y."/>
            <person name="Zhang S."/>
            <person name="Jiang F."/>
            <person name="Zhang X."/>
            <person name="Ren Y."/>
            <person name="Wang B."/>
            <person name="Wang S."/>
            <person name="Lu Y."/>
            <person name="Wu K."/>
            <person name="Fan W."/>
            <person name="Wang G."/>
        </authorList>
    </citation>
    <scope>NUCLEOTIDE SEQUENCE</scope>
    <source>
        <strain evidence="7">12Hb</strain>
    </source>
</reference>
<evidence type="ECO:0000313" key="7">
    <source>
        <dbReference type="EMBL" id="KAF6216381.1"/>
    </source>
</evidence>
<evidence type="ECO:0000256" key="6">
    <source>
        <dbReference type="ARBA" id="ARBA00022753"/>
    </source>
</evidence>
<dbReference type="InterPro" id="IPR052095">
    <property type="entry name" value="UNC-13_domain"/>
</dbReference>
<dbReference type="PRINTS" id="PR00360">
    <property type="entry name" value="C2DOMAIN"/>
</dbReference>
<dbReference type="PANTHER" id="PTHR45999">
    <property type="entry name" value="UNC-13-4A, ISOFORM B"/>
    <property type="match status" value="1"/>
</dbReference>
<accession>A0A6A4KLY5</accession>
<proteinExistence type="inferred from homology"/>
<keyword evidence="6" id="KW-0967">Endosome</keyword>
<evidence type="ECO:0008006" key="9">
    <source>
        <dbReference type="Google" id="ProtNLM"/>
    </source>
</evidence>
<evidence type="ECO:0000256" key="1">
    <source>
        <dbReference type="ARBA" id="ARBA00004496"/>
    </source>
</evidence>
<dbReference type="Proteomes" id="UP000466442">
    <property type="component" value="Linkage Group LG1"/>
</dbReference>
<evidence type="ECO:0000256" key="2">
    <source>
        <dbReference type="ARBA" id="ARBA00004603"/>
    </source>
</evidence>
<dbReference type="SMART" id="SM00239">
    <property type="entry name" value="C2"/>
    <property type="match status" value="2"/>
</dbReference>
<name>A0A6A4KLY5_APOLU</name>
<comment type="caution">
    <text evidence="7">The sequence shown here is derived from an EMBL/GenBank/DDBJ whole genome shotgun (WGS) entry which is preliminary data.</text>
</comment>
<protein>
    <recommendedName>
        <fullName evidence="9">C2 domain-containing protein</fullName>
    </recommendedName>
</protein>
<keyword evidence="5" id="KW-0963">Cytoplasm</keyword>
<dbReference type="InterPro" id="IPR000008">
    <property type="entry name" value="C2_dom"/>
</dbReference>
<comment type="subcellular location">
    <subcellularLocation>
        <location evidence="1">Cytoplasm</location>
    </subcellularLocation>
    <subcellularLocation>
        <location evidence="2">Late endosome</location>
    </subcellularLocation>
</comment>
<dbReference type="GO" id="GO:0099503">
    <property type="term" value="C:secretory vesicle"/>
    <property type="evidence" value="ECO:0007669"/>
    <property type="project" value="TreeGrafter"/>
</dbReference>
<dbReference type="Pfam" id="PF00168">
    <property type="entry name" value="C2"/>
    <property type="match status" value="2"/>
</dbReference>
<dbReference type="OrthoDB" id="67700at2759"/>
<dbReference type="GO" id="GO:0006887">
    <property type="term" value="P:exocytosis"/>
    <property type="evidence" value="ECO:0007669"/>
    <property type="project" value="UniProtKB-KW"/>
</dbReference>
<evidence type="ECO:0000313" key="8">
    <source>
        <dbReference type="Proteomes" id="UP000466442"/>
    </source>
</evidence>
<dbReference type="PROSITE" id="PS51259">
    <property type="entry name" value="MHD2"/>
    <property type="match status" value="1"/>
</dbReference>
<evidence type="ECO:0000256" key="3">
    <source>
        <dbReference type="ARBA" id="ARBA00005823"/>
    </source>
</evidence>
<evidence type="ECO:0000256" key="5">
    <source>
        <dbReference type="ARBA" id="ARBA00022490"/>
    </source>
</evidence>
<dbReference type="SUPFAM" id="SSF49562">
    <property type="entry name" value="C2 domain (Calcium/lipid-binding domain, CaLB)"/>
    <property type="match status" value="2"/>
</dbReference>
<dbReference type="PROSITE" id="PS50004">
    <property type="entry name" value="C2"/>
    <property type="match status" value="2"/>
</dbReference>
<gene>
    <name evidence="7" type="ORF">GE061_000723</name>
</gene>
<dbReference type="Gene3D" id="1.10.357.50">
    <property type="match status" value="1"/>
</dbReference>
<comment type="similarity">
    <text evidence="3">Belongs to the unc-13 family.</text>
</comment>
<dbReference type="PROSITE" id="PS51258">
    <property type="entry name" value="MHD1"/>
    <property type="match status" value="1"/>
</dbReference>
<dbReference type="InterPro" id="IPR014772">
    <property type="entry name" value="Munc13_dom-2"/>
</dbReference>
<evidence type="ECO:0000256" key="4">
    <source>
        <dbReference type="ARBA" id="ARBA00022483"/>
    </source>
</evidence>
<dbReference type="PANTHER" id="PTHR45999:SF2">
    <property type="entry name" value="PROTEIN UNC-13 HOMOLOG 4B"/>
    <property type="match status" value="1"/>
</dbReference>
<sequence>MEEEIWKKYVRSMSEEAGATLDLRVQEIDNGWFERFGTILKDRNDEEITKSCTVDTGEAPKAIEDEVPEIETDEAKIIISDVVGLNIEELYRVVLYEIIHTVGADSDNNDKESLFQYLQDAFKMDEEKHSEALAEVREKEAPSILLNVEVIQAKELYPKDANGLSDPFVTLYLNHNSSHRYNTSVKTETLNPCWEEYFSLPAEDASEDSLVVEVWDFDPAETVSEKIGKFSGVKGVRGLRKLMKEIAITASTGKHDNEMIGVISIPLKSIPSSGHVKWFSLEKKSSRTTKRGAIQLKLGFSSEKNNQVAAQEHRHLMRLIVLQEMEHNKPDLQTWDGSFEGPADIILRQHAAQSGLRPADEKMAQWVEFIRLHTNQPLNFKMFSSIILSVTDPLNNGLYSDDEMKLFWDGTKRLLPSIFQGIRKLRKTYTPDKNCLIQLDAMLSIIAELSKLEVADNIDLFPSSIYGWLQNGEKKAPTILECLDDAIKQSASEWFVQLVESTRPAEVSSENLLQHAVKITQQVRGDLQRSIEHFDKIFYTRLKVQYAIMSYRIYDEKIAELVEPLVTEVCSTMKQLKFKGNTPDIENADVDPLTMGTSLFELYLALQRCLMLGQGLFPVGSDDFKMSKYHIWFYKGVRHWLDMAVFKATQRIAKAVELDDLKPVDNMTKFSSSPVDTRSIFHQIKLFWNQLAWPDVENSFTFVAKIMDDICRCSVFYAEKMGEKVASLGDVENSFGKSFVITNEWCLAVNNIDHVRQSIQPFTHELGVDTIVKNLSEVSNAAQADHCRETLTRLVENSVDTVQNKIIELMETMAMKMSPSIKRFLLEGAEIINQDNNHLDRLMSYLEENVGTLYSQLSDENFARILAILWDNVYNILRETVADGLERRRPPVFFENLNTTLDLLVSFFKQKETVEGNESYKKIKTDIQLHGMSTDQLILTYYLERLSEQTALNNPSYGMMTVKMQLILAHSLLRIEILNCRNLLPTDSNGSCDPYVKIQLLPEEKFSGVTKPRTKIHKKTIFPLFDETFQIQLSKEQAEMKSALVHFVVKDQDFLGIMSSQFVAESFIPLADIPITTMETSIHEMKQVHLQLTKPTSFDSDVFLALEHRSGEKLARDFIKRQKAKVHQNNNGKH</sequence>
<dbReference type="GO" id="GO:0005770">
    <property type="term" value="C:late endosome"/>
    <property type="evidence" value="ECO:0007669"/>
    <property type="project" value="UniProtKB-SubCell"/>
</dbReference>